<sequence>MQLDLDLSLAITCCEALYMATSSDDQHRTSILDQHIRKIMTSIALCGMALLGAYGFVYIIWQTISPGNPEENWVLSVLYHQHAATLGVPMSATAALCIVLLLETVAGPIEIETPWLKFRGAAAPVILWLLCFLAMTFALSWLWLPPPDIAHQAASLMTSAAGQTILEM</sequence>
<keyword evidence="1" id="KW-0472">Membrane</keyword>
<keyword evidence="1" id="KW-1133">Transmembrane helix</keyword>
<keyword evidence="1" id="KW-0812">Transmembrane</keyword>
<feature type="transmembrane region" description="Helical" evidence="1">
    <location>
        <begin position="39"/>
        <end position="61"/>
    </location>
</feature>
<organism evidence="2 3">
    <name type="scientific">Entotheonella factor</name>
    <dbReference type="NCBI Taxonomy" id="1429438"/>
    <lineage>
        <taxon>Bacteria</taxon>
        <taxon>Pseudomonadati</taxon>
        <taxon>Nitrospinota/Tectimicrobiota group</taxon>
        <taxon>Candidatus Tectimicrobiota</taxon>
        <taxon>Candidatus Entotheonellia</taxon>
        <taxon>Candidatus Entotheonellales</taxon>
        <taxon>Candidatus Entotheonellaceae</taxon>
        <taxon>Candidatus Entotheonella</taxon>
    </lineage>
</organism>
<feature type="transmembrane region" description="Helical" evidence="1">
    <location>
        <begin position="81"/>
        <end position="102"/>
    </location>
</feature>
<accession>W4LN33</accession>
<evidence type="ECO:0000313" key="3">
    <source>
        <dbReference type="Proteomes" id="UP000019141"/>
    </source>
</evidence>
<dbReference type="Proteomes" id="UP000019141">
    <property type="component" value="Unassembled WGS sequence"/>
</dbReference>
<protein>
    <submittedName>
        <fullName evidence="2">Uncharacterized protein</fullName>
    </submittedName>
</protein>
<name>W4LN33_ENTF1</name>
<evidence type="ECO:0000313" key="2">
    <source>
        <dbReference type="EMBL" id="ETW99279.1"/>
    </source>
</evidence>
<evidence type="ECO:0000256" key="1">
    <source>
        <dbReference type="SAM" id="Phobius"/>
    </source>
</evidence>
<feature type="transmembrane region" description="Helical" evidence="1">
    <location>
        <begin position="122"/>
        <end position="143"/>
    </location>
</feature>
<dbReference type="EMBL" id="AZHW01000465">
    <property type="protein sequence ID" value="ETW99279.1"/>
    <property type="molecule type" value="Genomic_DNA"/>
</dbReference>
<dbReference type="HOGENOM" id="CLU_1583490_0_0_7"/>
<dbReference type="AlphaFoldDB" id="W4LN33"/>
<reference evidence="2 3" key="1">
    <citation type="journal article" date="2014" name="Nature">
        <title>An environmental bacterial taxon with a large and distinct metabolic repertoire.</title>
        <authorList>
            <person name="Wilson M.C."/>
            <person name="Mori T."/>
            <person name="Ruckert C."/>
            <person name="Uria A.R."/>
            <person name="Helf M.J."/>
            <person name="Takada K."/>
            <person name="Gernert C."/>
            <person name="Steffens U.A."/>
            <person name="Heycke N."/>
            <person name="Schmitt S."/>
            <person name="Rinke C."/>
            <person name="Helfrich E.J."/>
            <person name="Brachmann A.O."/>
            <person name="Gurgui C."/>
            <person name="Wakimoto T."/>
            <person name="Kracht M."/>
            <person name="Crusemann M."/>
            <person name="Hentschel U."/>
            <person name="Abe I."/>
            <person name="Matsunaga S."/>
            <person name="Kalinowski J."/>
            <person name="Takeyama H."/>
            <person name="Piel J."/>
        </authorList>
    </citation>
    <scope>NUCLEOTIDE SEQUENCE [LARGE SCALE GENOMIC DNA]</scope>
    <source>
        <strain evidence="3">TSY1</strain>
    </source>
</reference>
<gene>
    <name evidence="2" type="ORF">ETSY1_15555</name>
</gene>
<comment type="caution">
    <text evidence="2">The sequence shown here is derived from an EMBL/GenBank/DDBJ whole genome shotgun (WGS) entry which is preliminary data.</text>
</comment>
<proteinExistence type="predicted"/>
<keyword evidence="3" id="KW-1185">Reference proteome</keyword>